<dbReference type="InterPro" id="IPR019756">
    <property type="entry name" value="Pept_S26A_signal_pept_1_Ser-AS"/>
</dbReference>
<dbReference type="RefSeq" id="WP_184156288.1">
    <property type="nucleotide sequence ID" value="NZ_JACHKA010000001.1"/>
</dbReference>
<keyword evidence="3" id="KW-0805">Transcription regulation</keyword>
<name>A0ABR6NK73_9SPHN</name>
<evidence type="ECO:0000256" key="2">
    <source>
        <dbReference type="ARBA" id="ARBA00022801"/>
    </source>
</evidence>
<proteinExistence type="predicted"/>
<evidence type="ECO:0000256" key="3">
    <source>
        <dbReference type="ARBA" id="ARBA00023015"/>
    </source>
</evidence>
<keyword evidence="5" id="KW-0804">Transcription</keyword>
<dbReference type="InterPro" id="IPR036286">
    <property type="entry name" value="LexA/Signal_pep-like_sf"/>
</dbReference>
<keyword evidence="8" id="KW-1185">Reference proteome</keyword>
<evidence type="ECO:0000259" key="6">
    <source>
        <dbReference type="Pfam" id="PF00717"/>
    </source>
</evidence>
<accession>A0ABR6NK73</accession>
<evidence type="ECO:0000256" key="5">
    <source>
        <dbReference type="ARBA" id="ARBA00023163"/>
    </source>
</evidence>
<dbReference type="PANTHER" id="PTHR40661:SF3">
    <property type="entry name" value="FELS-1 PROPHAGE TRANSCRIPTIONAL REGULATOR"/>
    <property type="match status" value="1"/>
</dbReference>
<keyword evidence="1" id="KW-0645">Protease</keyword>
<keyword evidence="2" id="KW-0378">Hydrolase</keyword>
<reference evidence="7 8" key="1">
    <citation type="submission" date="2020-08" db="EMBL/GenBank/DDBJ databases">
        <title>Exploring microbial biodiversity for novel pathways involved in the catabolism of aromatic compounds derived from lignin.</title>
        <authorList>
            <person name="Elkins J."/>
        </authorList>
    </citation>
    <scope>NUCLEOTIDE SEQUENCE [LARGE SCALE GENOMIC DNA]</scope>
    <source>
        <strain evidence="7 8">B1D3A</strain>
    </source>
</reference>
<sequence>MMTPMDTGTVRETLDRLIRERGVSYEALSRLLGRNPAYVQQFVKRGTPRKLDEADRRVLARYFGVDERMLGASDAPVVPTSPAAPARKRTGDLVIVPRFALGASAGPGALVEEERAAGVLGFDPRWLRAIGGRPDMLSMIRVDGESMAPTLSDGDEIMVDRSDGIDRLRDGIYVLRMDDVLMVKRVALAPRRGGFSVRSDNPLYPAWDDVDADAVSIVGRVIWAGRRLG</sequence>
<feature type="domain" description="Peptidase S24/S26A/S26B/S26C" evidence="6">
    <location>
        <begin position="103"/>
        <end position="222"/>
    </location>
</feature>
<dbReference type="CDD" id="cd06529">
    <property type="entry name" value="S24_LexA-like"/>
    <property type="match status" value="1"/>
</dbReference>
<dbReference type="SUPFAM" id="SSF51306">
    <property type="entry name" value="LexA/Signal peptidase"/>
    <property type="match status" value="1"/>
</dbReference>
<dbReference type="PROSITE" id="PS00501">
    <property type="entry name" value="SPASE_I_1"/>
    <property type="match status" value="1"/>
</dbReference>
<dbReference type="Proteomes" id="UP001138540">
    <property type="component" value="Unassembled WGS sequence"/>
</dbReference>
<gene>
    <name evidence="7" type="ORF">HNP60_003661</name>
</gene>
<dbReference type="Pfam" id="PF00717">
    <property type="entry name" value="Peptidase_S24"/>
    <property type="match status" value="1"/>
</dbReference>
<dbReference type="Gene3D" id="2.10.109.10">
    <property type="entry name" value="Umud Fragment, subunit A"/>
    <property type="match status" value="1"/>
</dbReference>
<dbReference type="PANTHER" id="PTHR40661">
    <property type="match status" value="1"/>
</dbReference>
<evidence type="ECO:0000256" key="1">
    <source>
        <dbReference type="ARBA" id="ARBA00022670"/>
    </source>
</evidence>
<protein>
    <recommendedName>
        <fullName evidence="6">Peptidase S24/S26A/S26B/S26C domain-containing protein</fullName>
    </recommendedName>
</protein>
<dbReference type="EMBL" id="JACHKA010000001">
    <property type="protein sequence ID" value="MBB5987687.1"/>
    <property type="molecule type" value="Genomic_DNA"/>
</dbReference>
<evidence type="ECO:0000313" key="8">
    <source>
        <dbReference type="Proteomes" id="UP001138540"/>
    </source>
</evidence>
<dbReference type="InterPro" id="IPR015927">
    <property type="entry name" value="Peptidase_S24_S26A/B/C"/>
</dbReference>
<evidence type="ECO:0000313" key="7">
    <source>
        <dbReference type="EMBL" id="MBB5987687.1"/>
    </source>
</evidence>
<comment type="caution">
    <text evidence="7">The sequence shown here is derived from an EMBL/GenBank/DDBJ whole genome shotgun (WGS) entry which is preliminary data.</text>
</comment>
<evidence type="ECO:0000256" key="4">
    <source>
        <dbReference type="ARBA" id="ARBA00023125"/>
    </source>
</evidence>
<organism evidence="7 8">
    <name type="scientific">Sphingobium lignivorans</name>
    <dbReference type="NCBI Taxonomy" id="2735886"/>
    <lineage>
        <taxon>Bacteria</taxon>
        <taxon>Pseudomonadati</taxon>
        <taxon>Pseudomonadota</taxon>
        <taxon>Alphaproteobacteria</taxon>
        <taxon>Sphingomonadales</taxon>
        <taxon>Sphingomonadaceae</taxon>
        <taxon>Sphingobium</taxon>
    </lineage>
</organism>
<keyword evidence="4" id="KW-0238">DNA-binding</keyword>
<dbReference type="InterPro" id="IPR039418">
    <property type="entry name" value="LexA-like"/>
</dbReference>